<keyword evidence="3" id="KW-1185">Reference proteome</keyword>
<proteinExistence type="predicted"/>
<accession>A0A8T1YY31</accession>
<evidence type="ECO:0000256" key="1">
    <source>
        <dbReference type="SAM" id="MobiDB-lite"/>
    </source>
</evidence>
<dbReference type="AlphaFoldDB" id="A0A8T1YY31"/>
<dbReference type="Proteomes" id="UP000694240">
    <property type="component" value="Chromosome 11"/>
</dbReference>
<sequence length="110" mass="11531">MTSPSSPAFSSSSKPSSNNSSASLTYLQPSSDSCDFCLLQGQSKDQTSTISLVASTSFSQRFQIGILRFTDASKLSFFGTAIPLRFRAIPVAPDSDSDSEAGIGAQVPLP</sequence>
<comment type="caution">
    <text evidence="2">The sequence shown here is derived from an EMBL/GenBank/DDBJ whole genome shotgun (WGS) entry which is preliminary data.</text>
</comment>
<evidence type="ECO:0000313" key="2">
    <source>
        <dbReference type="EMBL" id="KAG7550649.1"/>
    </source>
</evidence>
<organism evidence="2 3">
    <name type="scientific">Arabidopsis thaliana x Arabidopsis arenosa</name>
    <dbReference type="NCBI Taxonomy" id="1240361"/>
    <lineage>
        <taxon>Eukaryota</taxon>
        <taxon>Viridiplantae</taxon>
        <taxon>Streptophyta</taxon>
        <taxon>Embryophyta</taxon>
        <taxon>Tracheophyta</taxon>
        <taxon>Spermatophyta</taxon>
        <taxon>Magnoliopsida</taxon>
        <taxon>eudicotyledons</taxon>
        <taxon>Gunneridae</taxon>
        <taxon>Pentapetalae</taxon>
        <taxon>rosids</taxon>
        <taxon>malvids</taxon>
        <taxon>Brassicales</taxon>
        <taxon>Brassicaceae</taxon>
        <taxon>Camelineae</taxon>
        <taxon>Arabidopsis</taxon>
    </lineage>
</organism>
<gene>
    <name evidence="2" type="ORF">ISN45_Aa06g014150</name>
</gene>
<protein>
    <submittedName>
        <fullName evidence="2">Uncharacterized protein</fullName>
    </submittedName>
</protein>
<evidence type="ECO:0000313" key="3">
    <source>
        <dbReference type="Proteomes" id="UP000694240"/>
    </source>
</evidence>
<feature type="region of interest" description="Disordered" evidence="1">
    <location>
        <begin position="1"/>
        <end position="24"/>
    </location>
</feature>
<name>A0A8T1YY31_9BRAS</name>
<dbReference type="EMBL" id="JAEFBK010000011">
    <property type="protein sequence ID" value="KAG7550649.1"/>
    <property type="molecule type" value="Genomic_DNA"/>
</dbReference>
<feature type="compositionally biased region" description="Low complexity" evidence="1">
    <location>
        <begin position="1"/>
        <end position="23"/>
    </location>
</feature>
<reference evidence="2 3" key="1">
    <citation type="submission" date="2020-12" db="EMBL/GenBank/DDBJ databases">
        <title>Concerted genomic and epigenomic changes stabilize Arabidopsis allopolyploids.</title>
        <authorList>
            <person name="Chen Z."/>
        </authorList>
    </citation>
    <scope>NUCLEOTIDE SEQUENCE [LARGE SCALE GENOMIC DNA]</scope>
    <source>
        <strain evidence="2">Allo738</strain>
        <tissue evidence="2">Leaf</tissue>
    </source>
</reference>